<gene>
    <name evidence="1" type="ORF">LMG29542_05192</name>
</gene>
<reference evidence="1 2" key="1">
    <citation type="submission" date="2020-04" db="EMBL/GenBank/DDBJ databases">
        <authorList>
            <person name="De Canck E."/>
        </authorList>
    </citation>
    <scope>NUCLEOTIDE SEQUENCE [LARGE SCALE GENOMIC DNA]</scope>
    <source>
        <strain evidence="1 2">LMG 29542</strain>
    </source>
</reference>
<dbReference type="EMBL" id="CADIKH010000027">
    <property type="protein sequence ID" value="CAB3765569.1"/>
    <property type="molecule type" value="Genomic_DNA"/>
</dbReference>
<proteinExistence type="predicted"/>
<protein>
    <submittedName>
        <fullName evidence="1">Uncharacterized protein</fullName>
    </submittedName>
</protein>
<dbReference type="RefSeq" id="WP_175229280.1">
    <property type="nucleotide sequence ID" value="NZ_CADIKH010000027.1"/>
</dbReference>
<keyword evidence="2" id="KW-1185">Reference proteome</keyword>
<accession>A0A6J5EGG4</accession>
<organism evidence="1 2">
    <name type="scientific">Paraburkholderia humisilvae</name>
    <dbReference type="NCBI Taxonomy" id="627669"/>
    <lineage>
        <taxon>Bacteria</taxon>
        <taxon>Pseudomonadati</taxon>
        <taxon>Pseudomonadota</taxon>
        <taxon>Betaproteobacteria</taxon>
        <taxon>Burkholderiales</taxon>
        <taxon>Burkholderiaceae</taxon>
        <taxon>Paraburkholderia</taxon>
    </lineage>
</organism>
<evidence type="ECO:0000313" key="1">
    <source>
        <dbReference type="EMBL" id="CAB3765569.1"/>
    </source>
</evidence>
<name>A0A6J5EGG4_9BURK</name>
<evidence type="ECO:0000313" key="2">
    <source>
        <dbReference type="Proteomes" id="UP000494363"/>
    </source>
</evidence>
<dbReference type="Proteomes" id="UP000494363">
    <property type="component" value="Unassembled WGS sequence"/>
</dbReference>
<dbReference type="AlphaFoldDB" id="A0A6J5EGG4"/>
<sequence>MIVVVRQIRNLSDGPLFNSLFKGIQMQKIDPNQLAKSTVAGGCNKSSTTVSNNFNNVVPVSRR</sequence>